<dbReference type="PANTHER" id="PTHR30346">
    <property type="entry name" value="TRANSCRIPTIONAL DUAL REGULATOR HCAR-RELATED"/>
    <property type="match status" value="1"/>
</dbReference>
<organism evidence="6 7">
    <name type="scientific">Subtercola frigoramans</name>
    <dbReference type="NCBI Taxonomy" id="120298"/>
    <lineage>
        <taxon>Bacteria</taxon>
        <taxon>Bacillati</taxon>
        <taxon>Actinomycetota</taxon>
        <taxon>Actinomycetes</taxon>
        <taxon>Micrococcales</taxon>
        <taxon>Microbacteriaceae</taxon>
        <taxon>Subtercola</taxon>
    </lineage>
</organism>
<dbReference type="CDD" id="cd08414">
    <property type="entry name" value="PBP2_LTTR_aromatics_like"/>
    <property type="match status" value="1"/>
</dbReference>
<dbReference type="SUPFAM" id="SSF53850">
    <property type="entry name" value="Periplasmic binding protein-like II"/>
    <property type="match status" value="1"/>
</dbReference>
<keyword evidence="4" id="KW-0804">Transcription</keyword>
<comment type="caution">
    <text evidence="6">The sequence shown here is derived from an EMBL/GenBank/DDBJ whole genome shotgun (WGS) entry which is preliminary data.</text>
</comment>
<evidence type="ECO:0000256" key="1">
    <source>
        <dbReference type="ARBA" id="ARBA00009437"/>
    </source>
</evidence>
<keyword evidence="2" id="KW-0805">Transcription regulation</keyword>
<feature type="domain" description="HTH lysR-type" evidence="5">
    <location>
        <begin position="3"/>
        <end position="60"/>
    </location>
</feature>
<dbReference type="Gene3D" id="1.10.10.10">
    <property type="entry name" value="Winged helix-like DNA-binding domain superfamily/Winged helix DNA-binding domain"/>
    <property type="match status" value="1"/>
</dbReference>
<keyword evidence="7" id="KW-1185">Reference proteome</keyword>
<evidence type="ECO:0000313" key="7">
    <source>
        <dbReference type="Proteomes" id="UP000776164"/>
    </source>
</evidence>
<evidence type="ECO:0000256" key="3">
    <source>
        <dbReference type="ARBA" id="ARBA00023125"/>
    </source>
</evidence>
<dbReference type="InterPro" id="IPR036388">
    <property type="entry name" value="WH-like_DNA-bd_sf"/>
</dbReference>
<dbReference type="RefSeq" id="WP_205111326.1">
    <property type="nucleotide sequence ID" value="NZ_BAAAHT010000001.1"/>
</dbReference>
<dbReference type="PROSITE" id="PS50931">
    <property type="entry name" value="HTH_LYSR"/>
    <property type="match status" value="1"/>
</dbReference>
<dbReference type="Proteomes" id="UP000776164">
    <property type="component" value="Unassembled WGS sequence"/>
</dbReference>
<dbReference type="Gene3D" id="3.40.190.10">
    <property type="entry name" value="Periplasmic binding protein-like II"/>
    <property type="match status" value="2"/>
</dbReference>
<dbReference type="InterPro" id="IPR005119">
    <property type="entry name" value="LysR_subst-bd"/>
</dbReference>
<evidence type="ECO:0000256" key="4">
    <source>
        <dbReference type="ARBA" id="ARBA00023163"/>
    </source>
</evidence>
<name>A0ABS2L9B8_9MICO</name>
<dbReference type="InterPro" id="IPR000847">
    <property type="entry name" value="LysR_HTH_N"/>
</dbReference>
<sequence>MALETRQLRYFIAVAEERHFGRAAERLMMAQPPLSQQIRLLERALGTELLTRTTRKVELNPAGELLYERGRRIIEDLQSLELDVKRVGDGLEGALRLGFTGAATYGIMPRVVREASRAFPGLALSVTGEMLTPGLVAELLEHRIDIAVLRPPVSSELIQHTVVARERIVAALPSNSRMLELAAIRMDDFHNQVLVGYPENSTVNQTLAACWLQHGIRPLYRHRVSETSTLLSLVAAGVGAALVPESATSLNLGGTVFRDVVDAPMAELAVAWRVDEDSRAVRRFAPFLEEVIRDLQGESQ</sequence>
<protein>
    <submittedName>
        <fullName evidence="6">DNA-binding transcriptional LysR family regulator</fullName>
    </submittedName>
</protein>
<dbReference type="SUPFAM" id="SSF46785">
    <property type="entry name" value="Winged helix' DNA-binding domain"/>
    <property type="match status" value="1"/>
</dbReference>
<reference evidence="6 7" key="1">
    <citation type="submission" date="2021-01" db="EMBL/GenBank/DDBJ databases">
        <title>Sequencing the genomes of 1000 actinobacteria strains.</title>
        <authorList>
            <person name="Klenk H.-P."/>
        </authorList>
    </citation>
    <scope>NUCLEOTIDE SEQUENCE [LARGE SCALE GENOMIC DNA]</scope>
    <source>
        <strain evidence="6 7">DSM 13057</strain>
    </source>
</reference>
<dbReference type="InterPro" id="IPR036390">
    <property type="entry name" value="WH_DNA-bd_sf"/>
</dbReference>
<keyword evidence="3 6" id="KW-0238">DNA-binding</keyword>
<evidence type="ECO:0000256" key="2">
    <source>
        <dbReference type="ARBA" id="ARBA00023015"/>
    </source>
</evidence>
<gene>
    <name evidence="6" type="ORF">JOE66_003319</name>
</gene>
<evidence type="ECO:0000313" key="6">
    <source>
        <dbReference type="EMBL" id="MBM7473685.1"/>
    </source>
</evidence>
<dbReference type="Pfam" id="PF00126">
    <property type="entry name" value="HTH_1"/>
    <property type="match status" value="1"/>
</dbReference>
<dbReference type="EMBL" id="JAFBBU010000001">
    <property type="protein sequence ID" value="MBM7473685.1"/>
    <property type="molecule type" value="Genomic_DNA"/>
</dbReference>
<comment type="similarity">
    <text evidence="1">Belongs to the LysR transcriptional regulatory family.</text>
</comment>
<dbReference type="GO" id="GO:0003677">
    <property type="term" value="F:DNA binding"/>
    <property type="evidence" value="ECO:0007669"/>
    <property type="project" value="UniProtKB-KW"/>
</dbReference>
<dbReference type="PANTHER" id="PTHR30346:SF0">
    <property type="entry name" value="HCA OPERON TRANSCRIPTIONAL ACTIVATOR HCAR"/>
    <property type="match status" value="1"/>
</dbReference>
<proteinExistence type="inferred from homology"/>
<evidence type="ECO:0000259" key="5">
    <source>
        <dbReference type="PROSITE" id="PS50931"/>
    </source>
</evidence>
<dbReference type="Pfam" id="PF03466">
    <property type="entry name" value="LysR_substrate"/>
    <property type="match status" value="1"/>
</dbReference>
<accession>A0ABS2L9B8</accession>
<dbReference type="PRINTS" id="PR00039">
    <property type="entry name" value="HTHLYSR"/>
</dbReference>